<dbReference type="EMBL" id="AJIL01000124">
    <property type="protein sequence ID" value="KNE94077.1"/>
    <property type="molecule type" value="Genomic_DNA"/>
</dbReference>
<organism evidence="1 2">
    <name type="scientific">Puccinia striiformis f. sp. tritici PST-78</name>
    <dbReference type="NCBI Taxonomy" id="1165861"/>
    <lineage>
        <taxon>Eukaryota</taxon>
        <taxon>Fungi</taxon>
        <taxon>Dikarya</taxon>
        <taxon>Basidiomycota</taxon>
        <taxon>Pucciniomycotina</taxon>
        <taxon>Pucciniomycetes</taxon>
        <taxon>Pucciniales</taxon>
        <taxon>Pucciniaceae</taxon>
        <taxon>Puccinia</taxon>
    </lineage>
</organism>
<proteinExistence type="predicted"/>
<protein>
    <submittedName>
        <fullName evidence="1">Uncharacterized protein</fullName>
    </submittedName>
</protein>
<evidence type="ECO:0000313" key="1">
    <source>
        <dbReference type="EMBL" id="KNE94077.1"/>
    </source>
</evidence>
<dbReference type="Proteomes" id="UP000054564">
    <property type="component" value="Unassembled WGS sequence"/>
</dbReference>
<evidence type="ECO:0000313" key="2">
    <source>
        <dbReference type="Proteomes" id="UP000054564"/>
    </source>
</evidence>
<reference evidence="2" key="1">
    <citation type="submission" date="2014-03" db="EMBL/GenBank/DDBJ databases">
        <title>The Genome Sequence of Puccinia striiformis f. sp. tritici PST-78.</title>
        <authorList>
            <consortium name="The Broad Institute Genome Sequencing Platform"/>
            <person name="Cuomo C."/>
            <person name="Hulbert S."/>
            <person name="Chen X."/>
            <person name="Walker B."/>
            <person name="Young S.K."/>
            <person name="Zeng Q."/>
            <person name="Gargeya S."/>
            <person name="Fitzgerald M."/>
            <person name="Haas B."/>
            <person name="Abouelleil A."/>
            <person name="Alvarado L."/>
            <person name="Arachchi H.M."/>
            <person name="Berlin A.M."/>
            <person name="Chapman S.B."/>
            <person name="Goldberg J."/>
            <person name="Griggs A."/>
            <person name="Gujja S."/>
            <person name="Hansen M."/>
            <person name="Howarth C."/>
            <person name="Imamovic A."/>
            <person name="Larimer J."/>
            <person name="McCowan C."/>
            <person name="Montmayeur A."/>
            <person name="Murphy C."/>
            <person name="Neiman D."/>
            <person name="Pearson M."/>
            <person name="Priest M."/>
            <person name="Roberts A."/>
            <person name="Saif S."/>
            <person name="Shea T."/>
            <person name="Sisk P."/>
            <person name="Sykes S."/>
            <person name="Wortman J."/>
            <person name="Nusbaum C."/>
            <person name="Birren B."/>
        </authorList>
    </citation>
    <scope>NUCLEOTIDE SEQUENCE [LARGE SCALE GENOMIC DNA]</scope>
    <source>
        <strain evidence="2">race PST-78</strain>
    </source>
</reference>
<accession>A0A0L0V473</accession>
<dbReference type="AlphaFoldDB" id="A0A0L0V473"/>
<sequence>MTPSSAGGPNLHKLTRTHISLEVGDNLISWGRGLQLGPWLIDSVELEFQLPKALDVRETA</sequence>
<keyword evidence="2" id="KW-1185">Reference proteome</keyword>
<gene>
    <name evidence="1" type="ORF">PSTG_12587</name>
</gene>
<name>A0A0L0V473_9BASI</name>
<comment type="caution">
    <text evidence="1">The sequence shown here is derived from an EMBL/GenBank/DDBJ whole genome shotgun (WGS) entry which is preliminary data.</text>
</comment>